<organism evidence="1 2">
    <name type="scientific">Bergeyella porcorum</name>
    <dbReference type="NCBI Taxonomy" id="1735111"/>
    <lineage>
        <taxon>Bacteria</taxon>
        <taxon>Pseudomonadati</taxon>
        <taxon>Bacteroidota</taxon>
        <taxon>Flavobacteriia</taxon>
        <taxon>Flavobacteriales</taxon>
        <taxon>Weeksellaceae</taxon>
        <taxon>Bergeyella</taxon>
    </lineage>
</organism>
<proteinExistence type="predicted"/>
<reference evidence="1" key="1">
    <citation type="submission" date="2023-10" db="EMBL/GenBank/DDBJ databases">
        <title>Characterization and whole genome sequencing of a novel strain of Bergeyella porcorum QD2021 isolated from pig.</title>
        <authorList>
            <person name="Liu G."/>
            <person name="Chen C."/>
            <person name="Han X."/>
        </authorList>
    </citation>
    <scope>NUCLEOTIDE SEQUENCE</scope>
    <source>
        <strain evidence="1">QD2021</strain>
    </source>
</reference>
<accession>A0AAU0EYW6</accession>
<evidence type="ECO:0000313" key="2">
    <source>
        <dbReference type="Proteomes" id="UP001432059"/>
    </source>
</evidence>
<gene>
    <name evidence="1" type="ORF">BPO_0462</name>
</gene>
<sequence>MKISFVAVGLMLSIVVSAQKVDWFKIHRYKVANLSEEVQETSGLALMDNQLYTLNDGDNPSEIFELDKTTGQILNKISIPFQNFDWEAIASDGVHWYIGEFGNNWGTRKDLKIYKIPKDSVKNAEVISFHYPEQIQFNKNPHQHNYDAESLVYHNGNLHLFTKEWASYQTTHYQITPSANEDSQPAKKLEQYALGYLATDAAYFEGQLYIVGYTKKLEVYLTIFQEDDKGLFFSGKPRKYYLGSTASLGQIEGIAVNEKGIYISGEKFRFKIFNAQPTLYFIPKEQFP</sequence>
<protein>
    <recommendedName>
        <fullName evidence="3">T9SS C-terminal target domain-containing protein</fullName>
    </recommendedName>
</protein>
<dbReference type="EMBL" id="CP136426">
    <property type="protein sequence ID" value="WOC51109.1"/>
    <property type="molecule type" value="Genomic_DNA"/>
</dbReference>
<dbReference type="RefSeq" id="WP_327984774.1">
    <property type="nucleotide sequence ID" value="NZ_CP136426.1"/>
</dbReference>
<evidence type="ECO:0000313" key="1">
    <source>
        <dbReference type="EMBL" id="WOC51109.1"/>
    </source>
</evidence>
<dbReference type="KEGG" id="bpor:BPO_0462"/>
<name>A0AAU0EYW6_9FLAO</name>
<keyword evidence="2" id="KW-1185">Reference proteome</keyword>
<evidence type="ECO:0008006" key="3">
    <source>
        <dbReference type="Google" id="ProtNLM"/>
    </source>
</evidence>
<dbReference type="Proteomes" id="UP001432059">
    <property type="component" value="Chromosome"/>
</dbReference>
<dbReference type="AlphaFoldDB" id="A0AAU0EYW6"/>